<reference evidence="1 2" key="1">
    <citation type="journal article" date="2015" name="Genome Announc.">
        <title>Genome sequence and annotation of Trichoderma parareesei, the ancestor of the cellulase producer Trichoderma reesei.</title>
        <authorList>
            <person name="Yang D."/>
            <person name="Pomraning K."/>
            <person name="Kopchinskiy A."/>
            <person name="Karimi Aghcheh R."/>
            <person name="Atanasova L."/>
            <person name="Chenthamara K."/>
            <person name="Baker S.E."/>
            <person name="Zhang R."/>
            <person name="Shen Q."/>
            <person name="Freitag M."/>
            <person name="Kubicek C.P."/>
            <person name="Druzhinina I.S."/>
        </authorList>
    </citation>
    <scope>NUCLEOTIDE SEQUENCE [LARGE SCALE GENOMIC DNA]</scope>
    <source>
        <strain evidence="1 2">CBS 125925</strain>
    </source>
</reference>
<accession>A0A2H2ZSL0</accession>
<protein>
    <recommendedName>
        <fullName evidence="3">SnoaL-like domain-containing protein</fullName>
    </recommendedName>
</protein>
<gene>
    <name evidence="1" type="ORF">A9Z42_0034620</name>
</gene>
<dbReference type="PANTHER" id="PTHR39598:SF1">
    <property type="entry name" value="AUSTINOID BIOSYNTHESIS CLUSTERS PROTEIN F-RELATED"/>
    <property type="match status" value="1"/>
</dbReference>
<evidence type="ECO:0000313" key="1">
    <source>
        <dbReference type="EMBL" id="OTA03041.1"/>
    </source>
</evidence>
<dbReference type="SUPFAM" id="SSF54427">
    <property type="entry name" value="NTF2-like"/>
    <property type="match status" value="1"/>
</dbReference>
<dbReference type="PANTHER" id="PTHR39598">
    <property type="entry name" value="AUSTINOL SYNTHESIS PROTEIN F-RELATED"/>
    <property type="match status" value="1"/>
</dbReference>
<evidence type="ECO:0000313" key="2">
    <source>
        <dbReference type="Proteomes" id="UP000219286"/>
    </source>
</evidence>
<evidence type="ECO:0008006" key="3">
    <source>
        <dbReference type="Google" id="ProtNLM"/>
    </source>
</evidence>
<proteinExistence type="predicted"/>
<dbReference type="AlphaFoldDB" id="A0A2H2ZSL0"/>
<dbReference type="InterPro" id="IPR032710">
    <property type="entry name" value="NTF2-like_dom_sf"/>
</dbReference>
<sequence>MPPSRSQLIATANAFIAAYNKWTVPDVLSIRSPSCKHHVLPGNNPPRNNQEFGEFLEGVIPVIRKFGMHFVDTTPMVVDVEARRVVMHLTSTAETDVGPYGNEYFFVITVSENGERVDEIVEFLDTAYTAEFLGKLSRETGQTLG</sequence>
<dbReference type="Gene3D" id="3.10.450.50">
    <property type="match status" value="1"/>
</dbReference>
<keyword evidence="2" id="KW-1185">Reference proteome</keyword>
<dbReference type="OrthoDB" id="3758478at2759"/>
<dbReference type="Proteomes" id="UP000219286">
    <property type="component" value="Unassembled WGS sequence"/>
</dbReference>
<comment type="caution">
    <text evidence="1">The sequence shown here is derived from an EMBL/GenBank/DDBJ whole genome shotgun (WGS) entry which is preliminary data.</text>
</comment>
<dbReference type="InterPro" id="IPR050977">
    <property type="entry name" value="Fungal_Meroterpenoid_Isomerase"/>
</dbReference>
<dbReference type="EMBL" id="LFMI01000377">
    <property type="protein sequence ID" value="OTA03041.1"/>
    <property type="molecule type" value="Genomic_DNA"/>
</dbReference>
<name>A0A2H2ZSL0_TRIPA</name>
<organism evidence="1 2">
    <name type="scientific">Trichoderma parareesei</name>
    <name type="common">Filamentous fungus</name>
    <dbReference type="NCBI Taxonomy" id="858221"/>
    <lineage>
        <taxon>Eukaryota</taxon>
        <taxon>Fungi</taxon>
        <taxon>Dikarya</taxon>
        <taxon>Ascomycota</taxon>
        <taxon>Pezizomycotina</taxon>
        <taxon>Sordariomycetes</taxon>
        <taxon>Hypocreomycetidae</taxon>
        <taxon>Hypocreales</taxon>
        <taxon>Hypocreaceae</taxon>
        <taxon>Trichoderma</taxon>
    </lineage>
</organism>